<feature type="region of interest" description="Disordered" evidence="1">
    <location>
        <begin position="56"/>
        <end position="80"/>
    </location>
</feature>
<comment type="caution">
    <text evidence="2">The sequence shown here is derived from an EMBL/GenBank/DDBJ whole genome shotgun (WGS) entry which is preliminary data.</text>
</comment>
<name>A0ABD1Y2C0_9MARC</name>
<proteinExistence type="predicted"/>
<keyword evidence="3" id="KW-1185">Reference proteome</keyword>
<gene>
    <name evidence="2" type="ORF">R1flu_001111</name>
</gene>
<accession>A0ABD1Y2C0</accession>
<evidence type="ECO:0000313" key="2">
    <source>
        <dbReference type="EMBL" id="KAL2620906.1"/>
    </source>
</evidence>
<sequence length="142" mass="16237">MPVAGYTSTAESDDKHRRSNSVIADSRFLWTSSTDFVVIPAVRVTEVKQPAVKNLSKKRKTAVKRSKRRCGGGGGGGGAIKRWRSYMPRWTTRKKSVYKTRASFFQTVLKRVVIYPTPLSNMVTAFYRGGWKSYRRRYACWC</sequence>
<dbReference type="AlphaFoldDB" id="A0ABD1Y2C0"/>
<dbReference type="EMBL" id="JBHFFA010000006">
    <property type="protein sequence ID" value="KAL2620906.1"/>
    <property type="molecule type" value="Genomic_DNA"/>
</dbReference>
<reference evidence="2 3" key="1">
    <citation type="submission" date="2024-09" db="EMBL/GenBank/DDBJ databases">
        <title>Chromosome-scale assembly of Riccia fluitans.</title>
        <authorList>
            <person name="Paukszto L."/>
            <person name="Sawicki J."/>
            <person name="Karawczyk K."/>
            <person name="Piernik-Szablinska J."/>
            <person name="Szczecinska M."/>
            <person name="Mazdziarz M."/>
        </authorList>
    </citation>
    <scope>NUCLEOTIDE SEQUENCE [LARGE SCALE GENOMIC DNA]</scope>
    <source>
        <strain evidence="2">Rf_01</strain>
        <tissue evidence="2">Aerial parts of the thallus</tissue>
    </source>
</reference>
<protein>
    <submittedName>
        <fullName evidence="2">Uncharacterized protein</fullName>
    </submittedName>
</protein>
<feature type="compositionally biased region" description="Basic residues" evidence="1">
    <location>
        <begin position="56"/>
        <end position="70"/>
    </location>
</feature>
<evidence type="ECO:0000256" key="1">
    <source>
        <dbReference type="SAM" id="MobiDB-lite"/>
    </source>
</evidence>
<organism evidence="2 3">
    <name type="scientific">Riccia fluitans</name>
    <dbReference type="NCBI Taxonomy" id="41844"/>
    <lineage>
        <taxon>Eukaryota</taxon>
        <taxon>Viridiplantae</taxon>
        <taxon>Streptophyta</taxon>
        <taxon>Embryophyta</taxon>
        <taxon>Marchantiophyta</taxon>
        <taxon>Marchantiopsida</taxon>
        <taxon>Marchantiidae</taxon>
        <taxon>Marchantiales</taxon>
        <taxon>Ricciaceae</taxon>
        <taxon>Riccia</taxon>
    </lineage>
</organism>
<evidence type="ECO:0000313" key="3">
    <source>
        <dbReference type="Proteomes" id="UP001605036"/>
    </source>
</evidence>
<dbReference type="Proteomes" id="UP001605036">
    <property type="component" value="Unassembled WGS sequence"/>
</dbReference>